<keyword evidence="1" id="KW-0812">Transmembrane</keyword>
<gene>
    <name evidence="2" type="ORF">BATDEDRAFT_35747</name>
</gene>
<accession>F4P926</accession>
<protein>
    <submittedName>
        <fullName evidence="2">Expressed protein</fullName>
    </submittedName>
</protein>
<organism evidence="2 3">
    <name type="scientific">Batrachochytrium dendrobatidis (strain JAM81 / FGSC 10211)</name>
    <name type="common">Frog chytrid fungus</name>
    <dbReference type="NCBI Taxonomy" id="684364"/>
    <lineage>
        <taxon>Eukaryota</taxon>
        <taxon>Fungi</taxon>
        <taxon>Fungi incertae sedis</taxon>
        <taxon>Chytridiomycota</taxon>
        <taxon>Chytridiomycota incertae sedis</taxon>
        <taxon>Chytridiomycetes</taxon>
        <taxon>Rhizophydiales</taxon>
        <taxon>Rhizophydiales incertae sedis</taxon>
        <taxon>Batrachochytrium</taxon>
    </lineage>
</organism>
<evidence type="ECO:0000313" key="2">
    <source>
        <dbReference type="EMBL" id="EGF78268.1"/>
    </source>
</evidence>
<name>F4P926_BATDJ</name>
<dbReference type="HOGENOM" id="CLU_1959169_0_0_1"/>
<feature type="transmembrane region" description="Helical" evidence="1">
    <location>
        <begin position="12"/>
        <end position="35"/>
    </location>
</feature>
<keyword evidence="1" id="KW-0472">Membrane</keyword>
<evidence type="ECO:0000256" key="1">
    <source>
        <dbReference type="SAM" id="Phobius"/>
    </source>
</evidence>
<keyword evidence="3" id="KW-1185">Reference proteome</keyword>
<reference evidence="2 3" key="1">
    <citation type="submission" date="2009-12" db="EMBL/GenBank/DDBJ databases">
        <title>The draft genome of Batrachochytrium dendrobatidis.</title>
        <authorList>
            <consortium name="US DOE Joint Genome Institute (JGI-PGF)"/>
            <person name="Kuo A."/>
            <person name="Salamov A."/>
            <person name="Schmutz J."/>
            <person name="Lucas S."/>
            <person name="Pitluck S."/>
            <person name="Rosenblum E."/>
            <person name="Stajich J."/>
            <person name="Eisen M."/>
            <person name="Grigoriev I.V."/>
        </authorList>
    </citation>
    <scope>NUCLEOTIDE SEQUENCE [LARGE SCALE GENOMIC DNA]</scope>
    <source>
        <strain evidence="3">JAM81 / FGSC 10211</strain>
    </source>
</reference>
<proteinExistence type="predicted"/>
<evidence type="ECO:0000313" key="3">
    <source>
        <dbReference type="Proteomes" id="UP000007241"/>
    </source>
</evidence>
<dbReference type="AlphaFoldDB" id="F4P926"/>
<dbReference type="GeneID" id="18240865"/>
<keyword evidence="1" id="KW-1133">Transmembrane helix</keyword>
<dbReference type="RefSeq" id="XP_006681145.1">
    <property type="nucleotide sequence ID" value="XM_006681082.1"/>
</dbReference>
<dbReference type="Proteomes" id="UP000007241">
    <property type="component" value="Unassembled WGS sequence"/>
</dbReference>
<dbReference type="InParanoid" id="F4P926"/>
<sequence length="128" mass="14307">MSAPSQQYAGTFPIFGTIIAVNLFLVVLCVLGILWRNFNRRVPQPTTTETTTETPMRFSEQLPAYEQPPRYSNMTAVAMPPSQHPDHTAVIVCLNPPRPQRSKPTLLSALKLHTTQSIRMTSIPFVIS</sequence>
<dbReference type="EMBL" id="GL882889">
    <property type="protein sequence ID" value="EGF78268.1"/>
    <property type="molecule type" value="Genomic_DNA"/>
</dbReference>